<comment type="pathway">
    <text evidence="4 5">Purine metabolism; IMP biosynthesis via de novo pathway; 5-amino-1-(5-phospho-D-ribosyl)imidazole-4-carboxylate from 5-amino-1-(5-phospho-D-ribosyl)imidazole (N5-CAIR route): step 1/2.</text>
</comment>
<comment type="function">
    <text evidence="4">Catalyzes the ATP-dependent conversion of 5-aminoimidazole ribonucleotide (AIR) and HCO(3)(-) to N5-carboxyaminoimidazole ribonucleotide (N5-CAIR).</text>
</comment>
<dbReference type="Gene3D" id="3.40.50.20">
    <property type="match status" value="1"/>
</dbReference>
<dbReference type="NCBIfam" id="NF004680">
    <property type="entry name" value="PRK06019.1-6"/>
    <property type="match status" value="1"/>
</dbReference>
<dbReference type="HAMAP" id="MF_01928">
    <property type="entry name" value="PurK"/>
    <property type="match status" value="1"/>
</dbReference>
<dbReference type="Proteomes" id="UP001183176">
    <property type="component" value="Unassembled WGS sequence"/>
</dbReference>
<evidence type="ECO:0000259" key="6">
    <source>
        <dbReference type="PROSITE" id="PS50975"/>
    </source>
</evidence>
<comment type="catalytic activity">
    <reaction evidence="4 5">
        <text>5-amino-1-(5-phospho-beta-D-ribosyl)imidazole + hydrogencarbonate + ATP = 5-carboxyamino-1-(5-phospho-D-ribosyl)imidazole + ADP + phosphate + 2 H(+)</text>
        <dbReference type="Rhea" id="RHEA:19317"/>
        <dbReference type="ChEBI" id="CHEBI:15378"/>
        <dbReference type="ChEBI" id="CHEBI:17544"/>
        <dbReference type="ChEBI" id="CHEBI:30616"/>
        <dbReference type="ChEBI" id="CHEBI:43474"/>
        <dbReference type="ChEBI" id="CHEBI:58730"/>
        <dbReference type="ChEBI" id="CHEBI:137981"/>
        <dbReference type="ChEBI" id="CHEBI:456216"/>
        <dbReference type="EC" id="6.3.4.18"/>
    </reaction>
</comment>
<dbReference type="SUPFAM" id="SSF51246">
    <property type="entry name" value="Rudiment single hybrid motif"/>
    <property type="match status" value="1"/>
</dbReference>
<dbReference type="InterPro" id="IPR040686">
    <property type="entry name" value="PurK_C"/>
</dbReference>
<keyword evidence="8" id="KW-1185">Reference proteome</keyword>
<dbReference type="NCBIfam" id="NF004679">
    <property type="entry name" value="PRK06019.1-5"/>
    <property type="match status" value="1"/>
</dbReference>
<dbReference type="Pfam" id="PF17769">
    <property type="entry name" value="PurK_C"/>
    <property type="match status" value="1"/>
</dbReference>
<keyword evidence="2 4" id="KW-0658">Purine biosynthesis</keyword>
<dbReference type="InterPro" id="IPR011054">
    <property type="entry name" value="Rudment_hybrid_motif"/>
</dbReference>
<evidence type="ECO:0000256" key="4">
    <source>
        <dbReference type="HAMAP-Rule" id="MF_01928"/>
    </source>
</evidence>
<dbReference type="EC" id="6.3.4.18" evidence="4 5"/>
<dbReference type="InterPro" id="IPR011761">
    <property type="entry name" value="ATP-grasp"/>
</dbReference>
<evidence type="ECO:0000256" key="1">
    <source>
        <dbReference type="ARBA" id="ARBA00022741"/>
    </source>
</evidence>
<dbReference type="Gene3D" id="3.30.470.20">
    <property type="entry name" value="ATP-grasp fold, B domain"/>
    <property type="match status" value="1"/>
</dbReference>
<accession>A0ABU2JET5</accession>
<dbReference type="EMBL" id="JAVREH010000025">
    <property type="protein sequence ID" value="MDT0262954.1"/>
    <property type="molecule type" value="Genomic_DNA"/>
</dbReference>
<comment type="caution">
    <text evidence="7">The sequence shown here is derived from an EMBL/GenBank/DDBJ whole genome shotgun (WGS) entry which is preliminary data.</text>
</comment>
<proteinExistence type="inferred from homology"/>
<reference evidence="8" key="1">
    <citation type="submission" date="2023-07" db="EMBL/GenBank/DDBJ databases">
        <title>30 novel species of actinomycetes from the DSMZ collection.</title>
        <authorList>
            <person name="Nouioui I."/>
        </authorList>
    </citation>
    <scope>NUCLEOTIDE SEQUENCE [LARGE SCALE GENOMIC DNA]</scope>
    <source>
        <strain evidence="8">DSM 44399</strain>
    </source>
</reference>
<dbReference type="InterPro" id="IPR054350">
    <property type="entry name" value="PurT/PurK_preATP-grasp"/>
</dbReference>
<dbReference type="Pfam" id="PF02222">
    <property type="entry name" value="ATP-grasp"/>
    <property type="match status" value="1"/>
</dbReference>
<protein>
    <recommendedName>
        <fullName evidence="4 5">N5-carboxyaminoimidazole ribonucleotide synthase</fullName>
        <shortName evidence="4 5">N5-CAIR synthase</shortName>
        <ecNumber evidence="4 5">6.3.4.18</ecNumber>
    </recommendedName>
    <alternativeName>
        <fullName evidence="4 5">5-(carboxyamino)imidazole ribonucleotide synthetase</fullName>
    </alternativeName>
</protein>
<evidence type="ECO:0000256" key="3">
    <source>
        <dbReference type="ARBA" id="ARBA00022840"/>
    </source>
</evidence>
<keyword evidence="1 4" id="KW-0547">Nucleotide-binding</keyword>
<keyword evidence="4 5" id="KW-0436">Ligase</keyword>
<comment type="caution">
    <text evidence="4">Lacks conserved residue(s) required for the propagation of feature annotation.</text>
</comment>
<feature type="binding site" evidence="4">
    <location>
        <position position="192"/>
    </location>
    <ligand>
        <name>ATP</name>
        <dbReference type="ChEBI" id="CHEBI:30616"/>
    </ligand>
</feature>
<dbReference type="PROSITE" id="PS50975">
    <property type="entry name" value="ATP_GRASP"/>
    <property type="match status" value="1"/>
</dbReference>
<dbReference type="InterPro" id="IPR016185">
    <property type="entry name" value="PreATP-grasp_dom_sf"/>
</dbReference>
<evidence type="ECO:0000313" key="7">
    <source>
        <dbReference type="EMBL" id="MDT0262954.1"/>
    </source>
</evidence>
<evidence type="ECO:0000256" key="2">
    <source>
        <dbReference type="ARBA" id="ARBA00022755"/>
    </source>
</evidence>
<dbReference type="SUPFAM" id="SSF52440">
    <property type="entry name" value="PreATP-grasp domain"/>
    <property type="match status" value="1"/>
</dbReference>
<dbReference type="Gene3D" id="3.30.1490.20">
    <property type="entry name" value="ATP-grasp fold, A domain"/>
    <property type="match status" value="1"/>
</dbReference>
<dbReference type="PANTHER" id="PTHR11609">
    <property type="entry name" value="PURINE BIOSYNTHESIS PROTEIN 6/7, PUR6/7"/>
    <property type="match status" value="1"/>
</dbReference>
<dbReference type="InterPro" id="IPR013815">
    <property type="entry name" value="ATP_grasp_subdomain_1"/>
</dbReference>
<comment type="subunit">
    <text evidence="4 5">Homodimer.</text>
</comment>
<dbReference type="Pfam" id="PF22660">
    <property type="entry name" value="RS_preATP-grasp-like"/>
    <property type="match status" value="1"/>
</dbReference>
<keyword evidence="3 4" id="KW-0067">ATP-binding</keyword>
<evidence type="ECO:0000313" key="8">
    <source>
        <dbReference type="Proteomes" id="UP001183176"/>
    </source>
</evidence>
<evidence type="ECO:0000256" key="5">
    <source>
        <dbReference type="RuleBase" id="RU361200"/>
    </source>
</evidence>
<dbReference type="NCBIfam" id="TIGR01161">
    <property type="entry name" value="purK"/>
    <property type="match status" value="1"/>
</dbReference>
<dbReference type="SUPFAM" id="SSF56059">
    <property type="entry name" value="Glutathione synthetase ATP-binding domain-like"/>
    <property type="match status" value="1"/>
</dbReference>
<dbReference type="InterPro" id="IPR005875">
    <property type="entry name" value="PurK"/>
</dbReference>
<feature type="binding site" evidence="4">
    <location>
        <begin position="270"/>
        <end position="271"/>
    </location>
    <ligand>
        <name>ATP</name>
        <dbReference type="ChEBI" id="CHEBI:30616"/>
    </ligand>
</feature>
<dbReference type="RefSeq" id="WP_311424101.1">
    <property type="nucleotide sequence ID" value="NZ_JAVREH010000025.1"/>
</dbReference>
<gene>
    <name evidence="4 5" type="primary">purK</name>
    <name evidence="7" type="ORF">RM423_16285</name>
</gene>
<comment type="similarity">
    <text evidence="4 5">Belongs to the PurK/PurT family.</text>
</comment>
<feature type="binding site" evidence="4">
    <location>
        <position position="151"/>
    </location>
    <ligand>
        <name>ATP</name>
        <dbReference type="ChEBI" id="CHEBI:30616"/>
    </ligand>
</feature>
<feature type="domain" description="ATP-grasp" evidence="6">
    <location>
        <begin position="111"/>
        <end position="300"/>
    </location>
</feature>
<dbReference type="InterPro" id="IPR003135">
    <property type="entry name" value="ATP-grasp_carboxylate-amine"/>
</dbReference>
<dbReference type="PANTHER" id="PTHR11609:SF5">
    <property type="entry name" value="PHOSPHORIBOSYLAMINOIMIDAZOLE CARBOXYLASE"/>
    <property type="match status" value="1"/>
</dbReference>
<comment type="function">
    <text evidence="5">Catalyzes the ATP-dependent conversion of 5-aminoimidazole ribonucleotide (AIR) and HCO(3)- to N5-carboxyaminoimidazole ribonucleotide (N5-CAIR).</text>
</comment>
<feature type="binding site" evidence="4">
    <location>
        <position position="107"/>
    </location>
    <ligand>
        <name>ATP</name>
        <dbReference type="ChEBI" id="CHEBI:30616"/>
    </ligand>
</feature>
<organism evidence="7 8">
    <name type="scientific">Jatrophihabitans lederbergiae</name>
    <dbReference type="NCBI Taxonomy" id="3075547"/>
    <lineage>
        <taxon>Bacteria</taxon>
        <taxon>Bacillati</taxon>
        <taxon>Actinomycetota</taxon>
        <taxon>Actinomycetes</taxon>
        <taxon>Jatrophihabitantales</taxon>
        <taxon>Jatrophihabitantaceae</taxon>
        <taxon>Jatrophihabitans</taxon>
    </lineage>
</organism>
<sequence>MDTRTGLPVVGMVGAGQLARMTHQAAIPLGQSLRLLADSPDDGAAMVASDVQLGDYRSLADLRRFAAGCDVVTFDHEHVPGEHIRALAGDGVTILPSADALLYAQDKAAMRFRLGSLGLPGPAWRDLSVEADPTAALAEFGERTGWPLVLKAITGGYDGKGVWMVDSLADAQPLLASDTPLLAEAKADIDFEIAAVVARSPFGQGAAWPVVETVQEQGICTEVIAPAPRLTAEQADGAQELALRIARELGVVGVLAVELFVERSGALLVNELAMRPHNSGHWTIEGSRTSQFEQHLRAVLDYPLGVTTQTAPVVVMANVLGGPDDTAPALDERVHHLMAKWPDVKIHLYGKEFRPGRKVGHVTALGEDVSAVRARARAAADYLSLGDRAEVDAHE</sequence>
<dbReference type="GO" id="GO:0034028">
    <property type="term" value="F:5-(carboxyamino)imidazole ribonucleotide synthase activity"/>
    <property type="evidence" value="ECO:0007669"/>
    <property type="project" value="UniProtKB-EC"/>
</dbReference>
<name>A0ABU2JET5_9ACTN</name>